<evidence type="ECO:0000256" key="4">
    <source>
        <dbReference type="ARBA" id="ARBA00022989"/>
    </source>
</evidence>
<dbReference type="InterPro" id="IPR015867">
    <property type="entry name" value="N-reg_PII/ATP_PRibTrfase_C"/>
</dbReference>
<dbReference type="PANTHER" id="PTHR33545:SF5">
    <property type="entry name" value="UPF0750 MEMBRANE PROTEIN YITT"/>
    <property type="match status" value="1"/>
</dbReference>
<evidence type="ECO:0000256" key="2">
    <source>
        <dbReference type="ARBA" id="ARBA00022475"/>
    </source>
</evidence>
<dbReference type="Pfam" id="PF10035">
    <property type="entry name" value="DUF2179"/>
    <property type="match status" value="1"/>
</dbReference>
<keyword evidence="4 6" id="KW-1133">Transmembrane helix</keyword>
<dbReference type="Gene3D" id="3.30.70.120">
    <property type="match status" value="1"/>
</dbReference>
<organism evidence="8 9">
    <name type="scientific">Bombilactobacillus apium</name>
    <dbReference type="NCBI Taxonomy" id="2675299"/>
    <lineage>
        <taxon>Bacteria</taxon>
        <taxon>Bacillati</taxon>
        <taxon>Bacillota</taxon>
        <taxon>Bacilli</taxon>
        <taxon>Lactobacillales</taxon>
        <taxon>Lactobacillaceae</taxon>
        <taxon>Bombilactobacillus</taxon>
    </lineage>
</organism>
<dbReference type="RefSeq" id="WP_176942013.1">
    <property type="nucleotide sequence ID" value="NZ_JABZEC010000001.1"/>
</dbReference>
<reference evidence="8 9" key="1">
    <citation type="submission" date="2020-06" db="EMBL/GenBank/DDBJ databases">
        <authorList>
            <person name="Kang J."/>
        </authorList>
    </citation>
    <scope>NUCLEOTIDE SEQUENCE [LARGE SCALE GENOMIC DNA]</scope>
    <source>
        <strain evidence="8 9">DCY120</strain>
    </source>
</reference>
<sequence>MNELEQIVKRYRNVTRLSVAVVYSLCVALAVNIFWTPGHIYGSGIMGVAQLLSSVSQRWLPFHIGIPLLYAALNFPLLILSWRKIGHNFTVFTVIAVCFSTILMRTLPPVKVQFDPIICAIFGGLFNGFGTGLALKNEMSTGGLDIIGIVLRKRWGKSVGSINIAFNTIVVAGAGFLFGWVYAFYTILGIFVNGRVIDALYTRDRKLQVIIITSNPEQVIHQIQDEMRRGITIVHNVEGAYRHRPKTMLFTVISRYELRDFQMALQIADPNAFVSITKAEMILGRFYQEHIY</sequence>
<evidence type="ECO:0000259" key="7">
    <source>
        <dbReference type="Pfam" id="PF10035"/>
    </source>
</evidence>
<comment type="subcellular location">
    <subcellularLocation>
        <location evidence="1">Cell membrane</location>
        <topology evidence="1">Multi-pass membrane protein</topology>
    </subcellularLocation>
</comment>
<dbReference type="EMBL" id="JABZEC010000001">
    <property type="protein sequence ID" value="NVY95848.1"/>
    <property type="molecule type" value="Genomic_DNA"/>
</dbReference>
<evidence type="ECO:0000256" key="6">
    <source>
        <dbReference type="SAM" id="Phobius"/>
    </source>
</evidence>
<evidence type="ECO:0000256" key="1">
    <source>
        <dbReference type="ARBA" id="ARBA00004651"/>
    </source>
</evidence>
<name>A0A850RAK4_9LACO</name>
<dbReference type="Proteomes" id="UP000563523">
    <property type="component" value="Unassembled WGS sequence"/>
</dbReference>
<feature type="transmembrane region" description="Helical" evidence="6">
    <location>
        <begin position="60"/>
        <end position="82"/>
    </location>
</feature>
<evidence type="ECO:0000256" key="3">
    <source>
        <dbReference type="ARBA" id="ARBA00022692"/>
    </source>
</evidence>
<feature type="transmembrane region" description="Helical" evidence="6">
    <location>
        <begin position="89"/>
        <end position="108"/>
    </location>
</feature>
<dbReference type="InterPro" id="IPR003740">
    <property type="entry name" value="YitT"/>
</dbReference>
<dbReference type="PANTHER" id="PTHR33545">
    <property type="entry name" value="UPF0750 MEMBRANE PROTEIN YITT-RELATED"/>
    <property type="match status" value="1"/>
</dbReference>
<feature type="transmembrane region" description="Helical" evidence="6">
    <location>
        <begin position="114"/>
        <end position="135"/>
    </location>
</feature>
<dbReference type="InterPro" id="IPR019264">
    <property type="entry name" value="DUF2179"/>
</dbReference>
<keyword evidence="3 6" id="KW-0812">Transmembrane</keyword>
<comment type="caution">
    <text evidence="8">The sequence shown here is derived from an EMBL/GenBank/DDBJ whole genome shotgun (WGS) entry which is preliminary data.</text>
</comment>
<dbReference type="InterPro" id="IPR051461">
    <property type="entry name" value="UPF0750_membrane"/>
</dbReference>
<keyword evidence="5 6" id="KW-0472">Membrane</keyword>
<feature type="domain" description="DUF2179" evidence="7">
    <location>
        <begin position="229"/>
        <end position="284"/>
    </location>
</feature>
<keyword evidence="9" id="KW-1185">Reference proteome</keyword>
<protein>
    <submittedName>
        <fullName evidence="8">YitT family protein</fullName>
    </submittedName>
</protein>
<accession>A0A850RAK4</accession>
<proteinExistence type="predicted"/>
<evidence type="ECO:0000313" key="9">
    <source>
        <dbReference type="Proteomes" id="UP000563523"/>
    </source>
</evidence>
<keyword evidence="2" id="KW-1003">Cell membrane</keyword>
<dbReference type="GO" id="GO:0005886">
    <property type="term" value="C:plasma membrane"/>
    <property type="evidence" value="ECO:0007669"/>
    <property type="project" value="UniProtKB-SubCell"/>
</dbReference>
<dbReference type="AlphaFoldDB" id="A0A850RAK4"/>
<feature type="transmembrane region" description="Helical" evidence="6">
    <location>
        <begin position="155"/>
        <end position="176"/>
    </location>
</feature>
<gene>
    <name evidence="8" type="ORF">HU830_01315</name>
</gene>
<evidence type="ECO:0000313" key="8">
    <source>
        <dbReference type="EMBL" id="NVY95848.1"/>
    </source>
</evidence>
<evidence type="ECO:0000256" key="5">
    <source>
        <dbReference type="ARBA" id="ARBA00023136"/>
    </source>
</evidence>
<feature type="transmembrane region" description="Helical" evidence="6">
    <location>
        <begin position="20"/>
        <end position="40"/>
    </location>
</feature>
<dbReference type="CDD" id="cd16380">
    <property type="entry name" value="YitT_C"/>
    <property type="match status" value="1"/>
</dbReference>
<dbReference type="PIRSF" id="PIRSF006483">
    <property type="entry name" value="Membrane_protein_YitT"/>
    <property type="match status" value="1"/>
</dbReference>
<dbReference type="Pfam" id="PF02588">
    <property type="entry name" value="YitT_membrane"/>
    <property type="match status" value="1"/>
</dbReference>